<dbReference type="PROSITE" id="PS00894">
    <property type="entry name" value="HTH_DEOR_1"/>
    <property type="match status" value="1"/>
</dbReference>
<keyword evidence="1" id="KW-0805">Transcription regulation</keyword>
<evidence type="ECO:0000313" key="7">
    <source>
        <dbReference type="Proteomes" id="UP000311713"/>
    </source>
</evidence>
<accession>A0A5C4V8R7</accession>
<evidence type="ECO:0000256" key="2">
    <source>
        <dbReference type="ARBA" id="ARBA00023125"/>
    </source>
</evidence>
<dbReference type="Gene3D" id="1.10.10.10">
    <property type="entry name" value="Winged helix-like DNA-binding domain superfamily/Winged helix DNA-binding domain"/>
    <property type="match status" value="1"/>
</dbReference>
<dbReference type="GO" id="GO:0003677">
    <property type="term" value="F:DNA binding"/>
    <property type="evidence" value="ECO:0007669"/>
    <property type="project" value="UniProtKB-KW"/>
</dbReference>
<protein>
    <submittedName>
        <fullName evidence="6">WYL domain-containing protein</fullName>
    </submittedName>
</protein>
<dbReference type="InterPro" id="IPR057727">
    <property type="entry name" value="WCX_dom"/>
</dbReference>
<evidence type="ECO:0000256" key="3">
    <source>
        <dbReference type="ARBA" id="ARBA00023163"/>
    </source>
</evidence>
<comment type="caution">
    <text evidence="6">The sequence shown here is derived from an EMBL/GenBank/DDBJ whole genome shotgun (WGS) entry which is preliminary data.</text>
</comment>
<feature type="region of interest" description="Disordered" evidence="4">
    <location>
        <begin position="359"/>
        <end position="387"/>
    </location>
</feature>
<dbReference type="InterPro" id="IPR011991">
    <property type="entry name" value="ArsR-like_HTH"/>
</dbReference>
<dbReference type="InterPro" id="IPR013196">
    <property type="entry name" value="HTH_11"/>
</dbReference>
<dbReference type="PANTHER" id="PTHR34580:SF3">
    <property type="entry name" value="PROTEIN PAFB"/>
    <property type="match status" value="1"/>
</dbReference>
<keyword evidence="3" id="KW-0804">Transcription</keyword>
<dbReference type="InterPro" id="IPR018356">
    <property type="entry name" value="Tscrpt_reg_HTH_DeoR_CS"/>
</dbReference>
<evidence type="ECO:0000313" key="6">
    <source>
        <dbReference type="EMBL" id="TNM32217.1"/>
    </source>
</evidence>
<dbReference type="Proteomes" id="UP000311713">
    <property type="component" value="Unassembled WGS sequence"/>
</dbReference>
<sequence length="387" mass="41295">MANTSGRTLRLLSLLQSHRHWSGEELAERLGVSPRTLRRDVERLRELGYPVEARRGVDGGYQLAAGAALPPLVIDDEEAVALAVGLHTAARGAVEGIAESSVRVLAKVVQVMPARLRRRVEALSAVTDAVEWGGASAGVDPAALTVIALACRDGERLTFAYATADGRRGERRVEPHRLVCVGRRWYLVAHDLDRHDWRVFRLDRLAEPRGTGGRFAPRVLPAADAAAFVRARLTGLPGPWEAEAVVEAPAEVVRRRIGRWCTVEAVDAGRCRVRMTVDSLKWGVMCLGAAEAEFRVVRPPELHAAVADWGSRFARATDTVTVTDSGTGTDTDTVIDSDSDTVTVTDSGTDTDTVTVADGAGQTATTPTAPARATVGRATSAPGPPPG</sequence>
<dbReference type="CDD" id="cd00090">
    <property type="entry name" value="HTH_ARSR"/>
    <property type="match status" value="1"/>
</dbReference>
<dbReference type="SUPFAM" id="SSF46785">
    <property type="entry name" value="Winged helix' DNA-binding domain"/>
    <property type="match status" value="1"/>
</dbReference>
<evidence type="ECO:0000256" key="4">
    <source>
        <dbReference type="SAM" id="MobiDB-lite"/>
    </source>
</evidence>
<reference evidence="6 7" key="1">
    <citation type="submission" date="2019-06" db="EMBL/GenBank/DDBJ databases">
        <title>Draft genome of Streptomyces sedi sp. JCM16909.</title>
        <authorList>
            <person name="Klykleung N."/>
            <person name="Tanasupawat S."/>
            <person name="Kudo T."/>
            <person name="Yuki M."/>
            <person name="Ohkuma M."/>
        </authorList>
    </citation>
    <scope>NUCLEOTIDE SEQUENCE [LARGE SCALE GENOMIC DNA]</scope>
    <source>
        <strain evidence="6 7">JCM 16909</strain>
    </source>
</reference>
<dbReference type="InterPro" id="IPR001034">
    <property type="entry name" value="DeoR_HTH"/>
</dbReference>
<dbReference type="AlphaFoldDB" id="A0A5C4V8R7"/>
<dbReference type="InterPro" id="IPR036390">
    <property type="entry name" value="WH_DNA-bd_sf"/>
</dbReference>
<feature type="domain" description="HTH deoR-type" evidence="5">
    <location>
        <begin position="4"/>
        <end position="59"/>
    </location>
</feature>
<dbReference type="PROSITE" id="PS52050">
    <property type="entry name" value="WYL"/>
    <property type="match status" value="1"/>
</dbReference>
<dbReference type="Pfam" id="PF08279">
    <property type="entry name" value="HTH_11"/>
    <property type="match status" value="1"/>
</dbReference>
<dbReference type="InterPro" id="IPR051534">
    <property type="entry name" value="CBASS_pafABC_assoc_protein"/>
</dbReference>
<dbReference type="GO" id="GO:0003700">
    <property type="term" value="F:DNA-binding transcription factor activity"/>
    <property type="evidence" value="ECO:0007669"/>
    <property type="project" value="InterPro"/>
</dbReference>
<dbReference type="OrthoDB" id="8555652at2"/>
<dbReference type="InterPro" id="IPR026881">
    <property type="entry name" value="WYL_dom"/>
</dbReference>
<keyword evidence="7" id="KW-1185">Reference proteome</keyword>
<organism evidence="6 7">
    <name type="scientific">Streptomyces sedi</name>
    <dbReference type="NCBI Taxonomy" id="555059"/>
    <lineage>
        <taxon>Bacteria</taxon>
        <taxon>Bacillati</taxon>
        <taxon>Actinomycetota</taxon>
        <taxon>Actinomycetes</taxon>
        <taxon>Kitasatosporales</taxon>
        <taxon>Streptomycetaceae</taxon>
        <taxon>Streptomyces</taxon>
    </lineage>
</organism>
<evidence type="ECO:0000259" key="5">
    <source>
        <dbReference type="PROSITE" id="PS51000"/>
    </source>
</evidence>
<dbReference type="Pfam" id="PF13280">
    <property type="entry name" value="WYL"/>
    <property type="match status" value="1"/>
</dbReference>
<proteinExistence type="predicted"/>
<dbReference type="Pfam" id="PF25583">
    <property type="entry name" value="WCX"/>
    <property type="match status" value="1"/>
</dbReference>
<evidence type="ECO:0000256" key="1">
    <source>
        <dbReference type="ARBA" id="ARBA00023015"/>
    </source>
</evidence>
<name>A0A5C4V8R7_9ACTN</name>
<keyword evidence="2" id="KW-0238">DNA-binding</keyword>
<gene>
    <name evidence="6" type="ORF">FH715_07405</name>
</gene>
<dbReference type="EMBL" id="VDGT01000004">
    <property type="protein sequence ID" value="TNM32217.1"/>
    <property type="molecule type" value="Genomic_DNA"/>
</dbReference>
<dbReference type="PANTHER" id="PTHR34580">
    <property type="match status" value="1"/>
</dbReference>
<dbReference type="SMART" id="SM00420">
    <property type="entry name" value="HTH_DEOR"/>
    <property type="match status" value="1"/>
</dbReference>
<dbReference type="InterPro" id="IPR036388">
    <property type="entry name" value="WH-like_DNA-bd_sf"/>
</dbReference>
<feature type="compositionally biased region" description="Low complexity" evidence="4">
    <location>
        <begin position="359"/>
        <end position="379"/>
    </location>
</feature>
<dbReference type="PROSITE" id="PS51000">
    <property type="entry name" value="HTH_DEOR_2"/>
    <property type="match status" value="1"/>
</dbReference>